<dbReference type="Gene3D" id="3.40.630.30">
    <property type="match status" value="1"/>
</dbReference>
<dbReference type="PROSITE" id="PS51186">
    <property type="entry name" value="GNAT"/>
    <property type="match status" value="1"/>
</dbReference>
<dbReference type="SUPFAM" id="SSF55729">
    <property type="entry name" value="Acyl-CoA N-acyltransferases (Nat)"/>
    <property type="match status" value="1"/>
</dbReference>
<sequence>MNGLTFTRGDVDVASRVLTASAENLVGRGQELWTPQSLTPERLNRHYPQGGWRVAWRGEEAVGCFVLLDHDPLFWPGAPEGEALYLHKLGVHPAAQGQGLGAALLREAARETATRGRGRLRLDTATARPRLRAVYERFGFRHVGDRVVKQWAVSLYEYPVGRSASDKESQ</sequence>
<evidence type="ECO:0000259" key="3">
    <source>
        <dbReference type="PROSITE" id="PS51186"/>
    </source>
</evidence>
<evidence type="ECO:0000313" key="5">
    <source>
        <dbReference type="Proteomes" id="UP001597475"/>
    </source>
</evidence>
<dbReference type="EC" id="2.3.-.-" evidence="4"/>
<dbReference type="InterPro" id="IPR016181">
    <property type="entry name" value="Acyl_CoA_acyltransferase"/>
</dbReference>
<dbReference type="InterPro" id="IPR050832">
    <property type="entry name" value="Bact_Acetyltransf"/>
</dbReference>
<accession>A0ABW5P5Y3</accession>
<dbReference type="RefSeq" id="WP_386846823.1">
    <property type="nucleotide sequence ID" value="NZ_JBHUMK010000070.1"/>
</dbReference>
<feature type="domain" description="N-acetyltransferase" evidence="3">
    <location>
        <begin position="13"/>
        <end position="161"/>
    </location>
</feature>
<keyword evidence="5" id="KW-1185">Reference proteome</keyword>
<dbReference type="Proteomes" id="UP001597475">
    <property type="component" value="Unassembled WGS sequence"/>
</dbReference>
<proteinExistence type="predicted"/>
<evidence type="ECO:0000256" key="2">
    <source>
        <dbReference type="ARBA" id="ARBA00023315"/>
    </source>
</evidence>
<organism evidence="4 5">
    <name type="scientific">Deinococcus taklimakanensis</name>
    <dbReference type="NCBI Taxonomy" id="536443"/>
    <lineage>
        <taxon>Bacteria</taxon>
        <taxon>Thermotogati</taxon>
        <taxon>Deinococcota</taxon>
        <taxon>Deinococci</taxon>
        <taxon>Deinococcales</taxon>
        <taxon>Deinococcaceae</taxon>
        <taxon>Deinococcus</taxon>
    </lineage>
</organism>
<dbReference type="CDD" id="cd04301">
    <property type="entry name" value="NAT_SF"/>
    <property type="match status" value="1"/>
</dbReference>
<name>A0ABW5P5Y3_9DEIO</name>
<dbReference type="GO" id="GO:0016746">
    <property type="term" value="F:acyltransferase activity"/>
    <property type="evidence" value="ECO:0007669"/>
    <property type="project" value="UniProtKB-KW"/>
</dbReference>
<keyword evidence="1 4" id="KW-0808">Transferase</keyword>
<gene>
    <name evidence="4" type="ORF">ACFSR9_14185</name>
</gene>
<keyword evidence="2 4" id="KW-0012">Acyltransferase</keyword>
<evidence type="ECO:0000256" key="1">
    <source>
        <dbReference type="ARBA" id="ARBA00022679"/>
    </source>
</evidence>
<dbReference type="EMBL" id="JBHUMK010000070">
    <property type="protein sequence ID" value="MFD2610568.1"/>
    <property type="molecule type" value="Genomic_DNA"/>
</dbReference>
<dbReference type="PANTHER" id="PTHR43877">
    <property type="entry name" value="AMINOALKYLPHOSPHONATE N-ACETYLTRANSFERASE-RELATED-RELATED"/>
    <property type="match status" value="1"/>
</dbReference>
<reference evidence="5" key="1">
    <citation type="journal article" date="2019" name="Int. J. Syst. Evol. Microbiol.">
        <title>The Global Catalogue of Microorganisms (GCM) 10K type strain sequencing project: providing services to taxonomists for standard genome sequencing and annotation.</title>
        <authorList>
            <consortium name="The Broad Institute Genomics Platform"/>
            <consortium name="The Broad Institute Genome Sequencing Center for Infectious Disease"/>
            <person name="Wu L."/>
            <person name="Ma J."/>
        </authorList>
    </citation>
    <scope>NUCLEOTIDE SEQUENCE [LARGE SCALE GENOMIC DNA]</scope>
    <source>
        <strain evidence="5">KCTC 33842</strain>
    </source>
</reference>
<dbReference type="InterPro" id="IPR000182">
    <property type="entry name" value="GNAT_dom"/>
</dbReference>
<protein>
    <submittedName>
        <fullName evidence="4">GNAT family N-acetyltransferase</fullName>
        <ecNumber evidence="4">2.3.-.-</ecNumber>
    </submittedName>
</protein>
<comment type="caution">
    <text evidence="4">The sequence shown here is derived from an EMBL/GenBank/DDBJ whole genome shotgun (WGS) entry which is preliminary data.</text>
</comment>
<dbReference type="Pfam" id="PF00583">
    <property type="entry name" value="Acetyltransf_1"/>
    <property type="match status" value="1"/>
</dbReference>
<evidence type="ECO:0000313" key="4">
    <source>
        <dbReference type="EMBL" id="MFD2610568.1"/>
    </source>
</evidence>